<organism evidence="7 8">
    <name type="scientific">Planomicrobium okeanokoites</name>
    <name type="common">Planococcus okeanokoites</name>
    <name type="synonym">Flavobacterium okeanokoites</name>
    <dbReference type="NCBI Taxonomy" id="244"/>
    <lineage>
        <taxon>Bacteria</taxon>
        <taxon>Bacillati</taxon>
        <taxon>Bacillota</taxon>
        <taxon>Bacilli</taxon>
        <taxon>Bacillales</taxon>
        <taxon>Caryophanaceae</taxon>
        <taxon>Planomicrobium</taxon>
    </lineage>
</organism>
<dbReference type="InterPro" id="IPR050833">
    <property type="entry name" value="Poly_Biosynth_Transport"/>
</dbReference>
<feature type="transmembrane region" description="Helical" evidence="6">
    <location>
        <begin position="363"/>
        <end position="384"/>
    </location>
</feature>
<name>A0ABV7KN16_PLAOK</name>
<keyword evidence="2" id="KW-1003">Cell membrane</keyword>
<feature type="transmembrane region" description="Helical" evidence="6">
    <location>
        <begin position="113"/>
        <end position="133"/>
    </location>
</feature>
<feature type="transmembrane region" description="Helical" evidence="6">
    <location>
        <begin position="421"/>
        <end position="442"/>
    </location>
</feature>
<gene>
    <name evidence="7" type="ORF">ACFOEJ_07400</name>
</gene>
<keyword evidence="8" id="KW-1185">Reference proteome</keyword>
<accession>A0ABV7KN16</accession>
<feature type="transmembrane region" description="Helical" evidence="6">
    <location>
        <begin position="390"/>
        <end position="409"/>
    </location>
</feature>
<dbReference type="Pfam" id="PF01943">
    <property type="entry name" value="Polysacc_synt"/>
    <property type="match status" value="1"/>
</dbReference>
<reference evidence="8" key="1">
    <citation type="journal article" date="2019" name="Int. J. Syst. Evol. Microbiol.">
        <title>The Global Catalogue of Microorganisms (GCM) 10K type strain sequencing project: providing services to taxonomists for standard genome sequencing and annotation.</title>
        <authorList>
            <consortium name="The Broad Institute Genomics Platform"/>
            <consortium name="The Broad Institute Genome Sequencing Center for Infectious Disease"/>
            <person name="Wu L."/>
            <person name="Ma J."/>
        </authorList>
    </citation>
    <scope>NUCLEOTIDE SEQUENCE [LARGE SCALE GENOMIC DNA]</scope>
    <source>
        <strain evidence="8">CCM 320</strain>
    </source>
</reference>
<evidence type="ECO:0000256" key="4">
    <source>
        <dbReference type="ARBA" id="ARBA00022989"/>
    </source>
</evidence>
<feature type="transmembrane region" description="Helical" evidence="6">
    <location>
        <begin position="44"/>
        <end position="64"/>
    </location>
</feature>
<protein>
    <submittedName>
        <fullName evidence="7">Lipopolysaccharide biosynthesis protein</fullName>
    </submittedName>
</protein>
<comment type="caution">
    <text evidence="7">The sequence shown here is derived from an EMBL/GenBank/DDBJ whole genome shotgun (WGS) entry which is preliminary data.</text>
</comment>
<dbReference type="InterPro" id="IPR002797">
    <property type="entry name" value="Polysacc_synth"/>
</dbReference>
<dbReference type="PANTHER" id="PTHR30250">
    <property type="entry name" value="PST FAMILY PREDICTED COLANIC ACID TRANSPORTER"/>
    <property type="match status" value="1"/>
</dbReference>
<sequence length="480" mass="53681">MGEKRSFSKNVITLITGTAFAQILPILASPILTRLYTPEEFGELGLFIALLGVFSVIASFKYELAIALPKKEEDAVNIFALSILFAMSFSAVLMTAIVVVHNTMEIKFIDEHFATYVWLFPVAVLLLGIFQALSNWNIRNQDFKLIAATQYYRSSTIVTYQIGGGFLGGSSLILITAQVVGQLVAVLKMGYTSINKLKENKGFITKLNLKKMLIRYKRFPLFYSGSALLNTLSVQLPLFMLAFYFNPTIVGYYTLANRVLAAPISIVGNAIAQPYLQKAVEKSHDNKLEIFSLQIFKTLLSIGLVPIIVVAIISPELFMIIFGSEWVKAGIYVQLIATWLLFVFISSPLSHIFTILELQKESLFFNLVLFISRVAVLAIGGTIGNDLLTIAMFGITGAILWFIQITWLLKKTGTKIRTTIAVLIIESLIGLPFIFIISLFKIINSNSILLITLSFLIIITFFLIRFQKRLNEVKLSKYNK</sequence>
<evidence type="ECO:0000313" key="8">
    <source>
        <dbReference type="Proteomes" id="UP001595625"/>
    </source>
</evidence>
<dbReference type="Proteomes" id="UP001595625">
    <property type="component" value="Unassembled WGS sequence"/>
</dbReference>
<feature type="transmembrane region" description="Helical" evidence="6">
    <location>
        <begin position="76"/>
        <end position="101"/>
    </location>
</feature>
<dbReference type="RefSeq" id="WP_165850204.1">
    <property type="nucleotide sequence ID" value="NZ_JBHRUJ010000014.1"/>
</dbReference>
<feature type="transmembrane region" description="Helical" evidence="6">
    <location>
        <begin position="221"/>
        <end position="245"/>
    </location>
</feature>
<feature type="transmembrane region" description="Helical" evidence="6">
    <location>
        <begin position="448"/>
        <end position="466"/>
    </location>
</feature>
<comment type="subcellular location">
    <subcellularLocation>
        <location evidence="1">Cell membrane</location>
        <topology evidence="1">Multi-pass membrane protein</topology>
    </subcellularLocation>
</comment>
<proteinExistence type="predicted"/>
<feature type="transmembrane region" description="Helical" evidence="6">
    <location>
        <begin position="333"/>
        <end position="356"/>
    </location>
</feature>
<dbReference type="EMBL" id="JBHRUJ010000014">
    <property type="protein sequence ID" value="MFC3210888.1"/>
    <property type="molecule type" value="Genomic_DNA"/>
</dbReference>
<evidence type="ECO:0000256" key="3">
    <source>
        <dbReference type="ARBA" id="ARBA00022692"/>
    </source>
</evidence>
<keyword evidence="3 6" id="KW-0812">Transmembrane</keyword>
<evidence type="ECO:0000256" key="5">
    <source>
        <dbReference type="ARBA" id="ARBA00023136"/>
    </source>
</evidence>
<evidence type="ECO:0000313" key="7">
    <source>
        <dbReference type="EMBL" id="MFC3210888.1"/>
    </source>
</evidence>
<feature type="transmembrane region" description="Helical" evidence="6">
    <location>
        <begin position="293"/>
        <end position="313"/>
    </location>
</feature>
<dbReference type="PANTHER" id="PTHR30250:SF28">
    <property type="entry name" value="POLYSACCHARIDE BIOSYNTHESIS PROTEIN"/>
    <property type="match status" value="1"/>
</dbReference>
<feature type="transmembrane region" description="Helical" evidence="6">
    <location>
        <begin position="12"/>
        <end position="32"/>
    </location>
</feature>
<keyword evidence="5 6" id="KW-0472">Membrane</keyword>
<evidence type="ECO:0000256" key="2">
    <source>
        <dbReference type="ARBA" id="ARBA00022475"/>
    </source>
</evidence>
<evidence type="ECO:0000256" key="1">
    <source>
        <dbReference type="ARBA" id="ARBA00004651"/>
    </source>
</evidence>
<keyword evidence="4 6" id="KW-1133">Transmembrane helix</keyword>
<evidence type="ECO:0000256" key="6">
    <source>
        <dbReference type="SAM" id="Phobius"/>
    </source>
</evidence>